<protein>
    <recommendedName>
        <fullName evidence="2">Reverse transcriptase Ty1/copia-type domain-containing protein</fullName>
    </recommendedName>
</protein>
<dbReference type="SUPFAM" id="SSF56672">
    <property type="entry name" value="DNA/RNA polymerases"/>
    <property type="match status" value="1"/>
</dbReference>
<keyword evidence="1" id="KW-1133">Transmembrane helix</keyword>
<feature type="transmembrane region" description="Helical" evidence="1">
    <location>
        <begin position="314"/>
        <end position="334"/>
    </location>
</feature>
<proteinExistence type="predicted"/>
<evidence type="ECO:0000259" key="2">
    <source>
        <dbReference type="Pfam" id="PF07727"/>
    </source>
</evidence>
<gene>
    <name evidence="3" type="ORF">CEPIT_LOCUS39811</name>
</gene>
<reference evidence="3" key="1">
    <citation type="submission" date="2022-07" db="EMBL/GenBank/DDBJ databases">
        <authorList>
            <person name="Macas J."/>
            <person name="Novak P."/>
            <person name="Neumann P."/>
        </authorList>
    </citation>
    <scope>NUCLEOTIDE SEQUENCE</scope>
</reference>
<organism evidence="3 4">
    <name type="scientific">Cuscuta epithymum</name>
    <dbReference type="NCBI Taxonomy" id="186058"/>
    <lineage>
        <taxon>Eukaryota</taxon>
        <taxon>Viridiplantae</taxon>
        <taxon>Streptophyta</taxon>
        <taxon>Embryophyta</taxon>
        <taxon>Tracheophyta</taxon>
        <taxon>Spermatophyta</taxon>
        <taxon>Magnoliopsida</taxon>
        <taxon>eudicotyledons</taxon>
        <taxon>Gunneridae</taxon>
        <taxon>Pentapetalae</taxon>
        <taxon>asterids</taxon>
        <taxon>lamiids</taxon>
        <taxon>Solanales</taxon>
        <taxon>Convolvulaceae</taxon>
        <taxon>Cuscuteae</taxon>
        <taxon>Cuscuta</taxon>
        <taxon>Cuscuta subgen. Cuscuta</taxon>
    </lineage>
</organism>
<comment type="caution">
    <text evidence="3">The sequence shown here is derived from an EMBL/GenBank/DDBJ whole genome shotgun (WGS) entry which is preliminary data.</text>
</comment>
<feature type="transmembrane region" description="Helical" evidence="1">
    <location>
        <begin position="256"/>
        <end position="278"/>
    </location>
</feature>
<feature type="domain" description="Reverse transcriptase Ty1/copia-type" evidence="2">
    <location>
        <begin position="11"/>
        <end position="233"/>
    </location>
</feature>
<dbReference type="EMBL" id="CAMAPF010001039">
    <property type="protein sequence ID" value="CAH9142318.1"/>
    <property type="molecule type" value="Genomic_DNA"/>
</dbReference>
<dbReference type="Proteomes" id="UP001152523">
    <property type="component" value="Unassembled WGS sequence"/>
</dbReference>
<evidence type="ECO:0000256" key="1">
    <source>
        <dbReference type="SAM" id="Phobius"/>
    </source>
</evidence>
<name>A0AAV0G4M1_9ASTE</name>
<dbReference type="PANTHER" id="PTHR43383">
    <property type="entry name" value="NODULIN 6"/>
    <property type="match status" value="1"/>
</dbReference>
<keyword evidence="1" id="KW-0812">Transmembrane</keyword>
<keyword evidence="4" id="KW-1185">Reference proteome</keyword>
<sequence length="352" mass="40427">MADEFNALLSNQTWDLVPWDGLKNVVGCKWVYKTKYNSDGTVERHKARLVAQGFKQQAGVDFAETFSLVVKPTTVRLVLSIAVSLGWCIRQLDVKNAFLHGHLTEEVYMRQPPGFVHPTFPHHVCRLKKALYGLKQAPRAWFHRFSGFLLSHGFSQIKSDSSMFVFRQHSQVVYILLYVDDILVTGSSLPRVRSIIQSLSTQFAMKDLGDIHFFLGFQTRRTSQGLFISQRNIFQIYYVDFIFIRLSQSVHRFRRVLLFLSQMVNFLLMLLSTAVCAFTDICRVLHIMICGYKLIVTSLSLRPTQMLIEQDVQTVVVLLLVMLISWVPILYHGILRSSPPFLNLPLKLSIVP</sequence>
<dbReference type="PANTHER" id="PTHR43383:SF2">
    <property type="entry name" value="AMIDOHYDROLASE 2 FAMILY PROTEIN"/>
    <property type="match status" value="1"/>
</dbReference>
<evidence type="ECO:0000313" key="4">
    <source>
        <dbReference type="Proteomes" id="UP001152523"/>
    </source>
</evidence>
<dbReference type="InterPro" id="IPR043502">
    <property type="entry name" value="DNA/RNA_pol_sf"/>
</dbReference>
<evidence type="ECO:0000313" key="3">
    <source>
        <dbReference type="EMBL" id="CAH9142318.1"/>
    </source>
</evidence>
<accession>A0AAV0G4M1</accession>
<dbReference type="AlphaFoldDB" id="A0AAV0G4M1"/>
<keyword evidence="1" id="KW-0472">Membrane</keyword>
<dbReference type="InterPro" id="IPR013103">
    <property type="entry name" value="RVT_2"/>
</dbReference>
<dbReference type="Pfam" id="PF07727">
    <property type="entry name" value="RVT_2"/>
    <property type="match status" value="1"/>
</dbReference>